<evidence type="ECO:0000313" key="3">
    <source>
        <dbReference type="Proteomes" id="UP000838412"/>
    </source>
</evidence>
<evidence type="ECO:0000313" key="2">
    <source>
        <dbReference type="EMBL" id="CAH1258197.1"/>
    </source>
</evidence>
<proteinExistence type="predicted"/>
<feature type="signal peptide" evidence="1">
    <location>
        <begin position="1"/>
        <end position="20"/>
    </location>
</feature>
<name>A0A8K0EN77_BRALA</name>
<dbReference type="Proteomes" id="UP000838412">
    <property type="component" value="Chromosome 3"/>
</dbReference>
<sequence>MKVWLLVVLTVASVPDSVRVTSLPNARYTTTNPGRDRIGSEEDEPTDVLYRQKRICVNTGTKGFGSREQATAQGDLCGWLEFSFRVNEQ</sequence>
<organism evidence="2 3">
    <name type="scientific">Branchiostoma lanceolatum</name>
    <name type="common">Common lancelet</name>
    <name type="synonym">Amphioxus lanceolatum</name>
    <dbReference type="NCBI Taxonomy" id="7740"/>
    <lineage>
        <taxon>Eukaryota</taxon>
        <taxon>Metazoa</taxon>
        <taxon>Chordata</taxon>
        <taxon>Cephalochordata</taxon>
        <taxon>Leptocardii</taxon>
        <taxon>Amphioxiformes</taxon>
        <taxon>Branchiostomatidae</taxon>
        <taxon>Branchiostoma</taxon>
    </lineage>
</organism>
<dbReference type="EMBL" id="OV696688">
    <property type="protein sequence ID" value="CAH1258197.1"/>
    <property type="molecule type" value="Genomic_DNA"/>
</dbReference>
<keyword evidence="3" id="KW-1185">Reference proteome</keyword>
<protein>
    <submittedName>
        <fullName evidence="2">Hypp1972 protein</fullName>
    </submittedName>
</protein>
<evidence type="ECO:0000256" key="1">
    <source>
        <dbReference type="SAM" id="SignalP"/>
    </source>
</evidence>
<reference evidence="2" key="1">
    <citation type="submission" date="2022-01" db="EMBL/GenBank/DDBJ databases">
        <authorList>
            <person name="Braso-Vives M."/>
        </authorList>
    </citation>
    <scope>NUCLEOTIDE SEQUENCE</scope>
</reference>
<dbReference type="AlphaFoldDB" id="A0A8K0EN77"/>
<feature type="chain" id="PRO_5035444545" evidence="1">
    <location>
        <begin position="21"/>
        <end position="89"/>
    </location>
</feature>
<keyword evidence="1" id="KW-0732">Signal</keyword>
<gene>
    <name evidence="2" type="primary">Hypp1972</name>
    <name evidence="2" type="ORF">BLAG_LOCUS15849</name>
</gene>
<accession>A0A8K0EN77</accession>